<protein>
    <submittedName>
        <fullName evidence="2">Uncharacterized protein</fullName>
    </submittedName>
</protein>
<dbReference type="Proteomes" id="UP000259421">
    <property type="component" value="Segment"/>
</dbReference>
<accession>A0A385EBZ5</accession>
<reference evidence="3" key="1">
    <citation type="submission" date="2018-07" db="EMBL/GenBank/DDBJ databases">
        <title>Giant CbK-like Caulobacter bacteriophages have genetically divergent genomes.</title>
        <authorList>
            <person name="Wilson K.M."/>
            <person name="Ely B."/>
        </authorList>
    </citation>
    <scope>NUCLEOTIDE SEQUENCE [LARGE SCALE GENOMIC DNA]</scope>
</reference>
<evidence type="ECO:0000256" key="1">
    <source>
        <dbReference type="SAM" id="Phobius"/>
    </source>
</evidence>
<evidence type="ECO:0000313" key="2">
    <source>
        <dbReference type="EMBL" id="AXQ69303.1"/>
    </source>
</evidence>
<organism evidence="2 3">
    <name type="scientific">Caulobacter phage CcrBL9</name>
    <dbReference type="NCBI Taxonomy" id="2283270"/>
    <lineage>
        <taxon>Viruses</taxon>
        <taxon>Duplodnaviria</taxon>
        <taxon>Heunggongvirae</taxon>
        <taxon>Uroviricota</taxon>
        <taxon>Caudoviricetes</taxon>
        <taxon>Jeanschmidtviridae</taxon>
        <taxon>Bertelyvirus</taxon>
        <taxon>Bertelyvirus BL9</taxon>
    </lineage>
</organism>
<keyword evidence="1" id="KW-1133">Transmembrane helix</keyword>
<dbReference type="EMBL" id="MH588546">
    <property type="protein sequence ID" value="AXQ69303.1"/>
    <property type="molecule type" value="Genomic_DNA"/>
</dbReference>
<proteinExistence type="predicted"/>
<feature type="transmembrane region" description="Helical" evidence="1">
    <location>
        <begin position="33"/>
        <end position="51"/>
    </location>
</feature>
<gene>
    <name evidence="2" type="ORF">CcrBL9_gp279c</name>
</gene>
<keyword evidence="1" id="KW-0472">Membrane</keyword>
<name>A0A385EBZ5_9CAUD</name>
<feature type="transmembrane region" description="Helical" evidence="1">
    <location>
        <begin position="5"/>
        <end position="21"/>
    </location>
</feature>
<keyword evidence="3" id="KW-1185">Reference proteome</keyword>
<evidence type="ECO:0000313" key="3">
    <source>
        <dbReference type="Proteomes" id="UP000259421"/>
    </source>
</evidence>
<sequence>MNSKFGVAIAVIVGAGLVYYVSHARIVLHGSTLIWGLAGVGALIWAASHFYKK</sequence>
<reference evidence="2 3" key="2">
    <citation type="submission" date="2018-09" db="EMBL/GenBank/DDBJ databases">
        <title>Giant CbK-like Caulobacter bacteriophages have genetically divergent genomes.</title>
        <authorList>
            <person name="Wilson K."/>
            <person name="Ely B."/>
        </authorList>
    </citation>
    <scope>NUCLEOTIDE SEQUENCE [LARGE SCALE GENOMIC DNA]</scope>
</reference>
<keyword evidence="1" id="KW-0812">Transmembrane</keyword>